<evidence type="ECO:0000259" key="2">
    <source>
        <dbReference type="Pfam" id="PF02169"/>
    </source>
</evidence>
<evidence type="ECO:0000256" key="1">
    <source>
        <dbReference type="SAM" id="SignalP"/>
    </source>
</evidence>
<keyword evidence="4" id="KW-1185">Reference proteome</keyword>
<dbReference type="STRING" id="929558.SMGD1_0609"/>
<gene>
    <name evidence="3" type="ORF">SMGD1_0609</name>
</gene>
<reference evidence="3 4" key="1">
    <citation type="journal article" date="2012" name="Proc. Natl. Acad. Sci. U.S.A.">
        <title>Genome and physiology of a model Epsilonproteobacterium responsible for sulfide detoxification in marine oxygen depletion zones.</title>
        <authorList>
            <person name="Grote J."/>
            <person name="Schott T."/>
            <person name="Bruckner C.G."/>
            <person name="Glockner F.O."/>
            <person name="Jost G."/>
            <person name="Teeling H."/>
            <person name="Labrenz M."/>
            <person name="Jurgens K."/>
        </authorList>
    </citation>
    <scope>NUCLEOTIDE SEQUENCE [LARGE SCALE GENOMIC DNA]</scope>
    <source>
        <strain evidence="3 4">GD1</strain>
    </source>
</reference>
<sequence length="330" mass="38104">MRKILLIIVLVASAFANPMWYHNVQKTKANSYVGYGSGVDEVHAKQEAFNDITSQISVSVKTSFSQSQKVRDGEFKSSEDFSSAQNSNATLYDYELLKSEFSDGKYFVCVEYENIPSLDKFIRKVKATKLENEKQNSYIKNTTIAKKLKKALKKDINFELVRKDKKWFIKYKNILQALDKKDFAKFFTTVDNSKISINTNKPKNILYNEDKFFFKVKSAKNGYASILTVYEDGTVSTLVRNVAIKKEKQENIPNKEFETIPEAGLMQKGVETYDLYVLIVSSEKIHFDSFAQADEALIEEEKYKNFDELIEFMNDKNYATLKVVTKPRIY</sequence>
<keyword evidence="1" id="KW-0732">Signal</keyword>
<feature type="chain" id="PRO_5002843139" description="Lipoprotein LPP20-like domain-containing protein" evidence="1">
    <location>
        <begin position="22"/>
        <end position="330"/>
    </location>
</feature>
<dbReference type="OrthoDB" id="9804083at2"/>
<dbReference type="RefSeq" id="WP_008338014.1">
    <property type="nucleotide sequence ID" value="NZ_AFRZ01000001.1"/>
</dbReference>
<feature type="domain" description="Lipoprotein LPP20-like" evidence="2">
    <location>
        <begin position="18"/>
        <end position="111"/>
    </location>
</feature>
<dbReference type="PATRIC" id="fig|929558.5.peg.608"/>
<dbReference type="HOGENOM" id="CLU_841795_0_0_7"/>
<feature type="signal peptide" evidence="1">
    <location>
        <begin position="1"/>
        <end position="21"/>
    </location>
</feature>
<accession>H1FVT8</accession>
<accession>B6BKS6</accession>
<evidence type="ECO:0000313" key="4">
    <source>
        <dbReference type="Proteomes" id="UP000006431"/>
    </source>
</evidence>
<dbReference type="Gene3D" id="3.10.28.20">
    <property type="entry name" value="Acetamidase/Formamidase-like domains"/>
    <property type="match status" value="1"/>
</dbReference>
<dbReference type="AlphaFoldDB" id="B6BKS6"/>
<comment type="caution">
    <text evidence="3">The sequence shown here is derived from an EMBL/GenBank/DDBJ whole genome shotgun (WGS) entry which is preliminary data.</text>
</comment>
<evidence type="ECO:0000313" key="3">
    <source>
        <dbReference type="EMBL" id="EHP29136.1"/>
    </source>
</evidence>
<dbReference type="InterPro" id="IPR024952">
    <property type="entry name" value="LPP20-like_dom"/>
</dbReference>
<proteinExistence type="predicted"/>
<name>B6BKS6_SULGG</name>
<dbReference type="Proteomes" id="UP000006431">
    <property type="component" value="Unassembled WGS sequence"/>
</dbReference>
<dbReference type="Pfam" id="PF02169">
    <property type="entry name" value="LPP20"/>
    <property type="match status" value="1"/>
</dbReference>
<organism evidence="3 4">
    <name type="scientific">Sulfurimonas gotlandica (strain DSM 19862 / JCM 16533 / GD1)</name>
    <dbReference type="NCBI Taxonomy" id="929558"/>
    <lineage>
        <taxon>Bacteria</taxon>
        <taxon>Pseudomonadati</taxon>
        <taxon>Campylobacterota</taxon>
        <taxon>Epsilonproteobacteria</taxon>
        <taxon>Campylobacterales</taxon>
        <taxon>Sulfurimonadaceae</taxon>
        <taxon>Sulfurimonas</taxon>
    </lineage>
</organism>
<dbReference type="EMBL" id="AFRZ01000001">
    <property type="protein sequence ID" value="EHP29136.1"/>
    <property type="molecule type" value="Genomic_DNA"/>
</dbReference>
<protein>
    <recommendedName>
        <fullName evidence="2">Lipoprotein LPP20-like domain-containing protein</fullName>
    </recommendedName>
</protein>